<proteinExistence type="predicted"/>
<comment type="pathway">
    <text evidence="1">Lipid metabolism.</text>
</comment>
<comment type="pathway">
    <text evidence="4">Phospholipid metabolism.</text>
</comment>
<evidence type="ECO:0000256" key="2">
    <source>
        <dbReference type="ARBA" id="ARBA00022603"/>
    </source>
</evidence>
<dbReference type="InterPro" id="IPR029063">
    <property type="entry name" value="SAM-dependent_MTases_sf"/>
</dbReference>
<dbReference type="InterPro" id="IPR013216">
    <property type="entry name" value="Methyltransf_11"/>
</dbReference>
<feature type="domain" description="Methyltransferase type 11" evidence="5">
    <location>
        <begin position="53"/>
        <end position="152"/>
    </location>
</feature>
<protein>
    <submittedName>
        <fullName evidence="6">Class I SAM-dependent methyltransferase</fullName>
    </submittedName>
</protein>
<keyword evidence="3" id="KW-0808">Transferase</keyword>
<dbReference type="GO" id="GO:0032259">
    <property type="term" value="P:methylation"/>
    <property type="evidence" value="ECO:0007669"/>
    <property type="project" value="UniProtKB-KW"/>
</dbReference>
<dbReference type="PANTHER" id="PTHR44307">
    <property type="entry name" value="PHOSPHOETHANOLAMINE METHYLTRANSFERASE"/>
    <property type="match status" value="1"/>
</dbReference>
<name>A0ABW6BMW8_9SPHI</name>
<gene>
    <name evidence="6" type="ORF">ACFS7Y_16800</name>
</gene>
<organism evidence="6 7">
    <name type="scientific">Sphingobacterium bambusae</name>
    <dbReference type="NCBI Taxonomy" id="662858"/>
    <lineage>
        <taxon>Bacteria</taxon>
        <taxon>Pseudomonadati</taxon>
        <taxon>Bacteroidota</taxon>
        <taxon>Sphingobacteriia</taxon>
        <taxon>Sphingobacteriales</taxon>
        <taxon>Sphingobacteriaceae</taxon>
        <taxon>Sphingobacterium</taxon>
    </lineage>
</organism>
<evidence type="ECO:0000256" key="3">
    <source>
        <dbReference type="ARBA" id="ARBA00022679"/>
    </source>
</evidence>
<dbReference type="SUPFAM" id="SSF53335">
    <property type="entry name" value="S-adenosyl-L-methionine-dependent methyltransferases"/>
    <property type="match status" value="1"/>
</dbReference>
<dbReference type="GO" id="GO:0008168">
    <property type="term" value="F:methyltransferase activity"/>
    <property type="evidence" value="ECO:0007669"/>
    <property type="project" value="UniProtKB-KW"/>
</dbReference>
<reference evidence="7" key="1">
    <citation type="journal article" date="2019" name="Int. J. Syst. Evol. Microbiol.">
        <title>The Global Catalogue of Microorganisms (GCM) 10K type strain sequencing project: providing services to taxonomists for standard genome sequencing and annotation.</title>
        <authorList>
            <consortium name="The Broad Institute Genomics Platform"/>
            <consortium name="The Broad Institute Genome Sequencing Center for Infectious Disease"/>
            <person name="Wu L."/>
            <person name="Ma J."/>
        </authorList>
    </citation>
    <scope>NUCLEOTIDE SEQUENCE [LARGE SCALE GENOMIC DNA]</scope>
    <source>
        <strain evidence="7">KCTC 22814</strain>
    </source>
</reference>
<dbReference type="Pfam" id="PF08241">
    <property type="entry name" value="Methyltransf_11"/>
    <property type="match status" value="1"/>
</dbReference>
<keyword evidence="7" id="KW-1185">Reference proteome</keyword>
<dbReference type="CDD" id="cd02440">
    <property type="entry name" value="AdoMet_MTases"/>
    <property type="match status" value="1"/>
</dbReference>
<dbReference type="Proteomes" id="UP001597525">
    <property type="component" value="Unassembled WGS sequence"/>
</dbReference>
<dbReference type="PANTHER" id="PTHR44307:SF2">
    <property type="entry name" value="PHOSPHOETHANOLAMINE METHYLTRANSFERASE ISOFORM X1"/>
    <property type="match status" value="1"/>
</dbReference>
<comment type="caution">
    <text evidence="6">The sequence shown here is derived from an EMBL/GenBank/DDBJ whole genome shotgun (WGS) entry which is preliminary data.</text>
</comment>
<dbReference type="Gene3D" id="3.40.50.150">
    <property type="entry name" value="Vaccinia Virus protein VP39"/>
    <property type="match status" value="1"/>
</dbReference>
<evidence type="ECO:0000313" key="7">
    <source>
        <dbReference type="Proteomes" id="UP001597525"/>
    </source>
</evidence>
<evidence type="ECO:0000256" key="1">
    <source>
        <dbReference type="ARBA" id="ARBA00005189"/>
    </source>
</evidence>
<keyword evidence="2 6" id="KW-0489">Methyltransferase</keyword>
<evidence type="ECO:0000259" key="5">
    <source>
        <dbReference type="Pfam" id="PF08241"/>
    </source>
</evidence>
<sequence length="219" mass="24676">MASTEELKQLAAQLAHPRGNIGKDISRMMEQTNSNMTKQAIQSLSLQAGQQVLELGHGNAGHVSALFQERPSLLYFGLDVSETMQQEAMRNNKEAVEKKSASFQIYDGKNIPFQEPIFDSIFLVNTIYFVQDPASLIHDLALILRPAGKLAITFADRTFMESLPFTAYGFTLYEEAELRNLADNKLLEYCDSHHGKEQVTSKAGDQVERQFTTLLWTRK</sequence>
<dbReference type="EMBL" id="JBHUPB010000011">
    <property type="protein sequence ID" value="MFD2969055.1"/>
    <property type="molecule type" value="Genomic_DNA"/>
</dbReference>
<evidence type="ECO:0000256" key="4">
    <source>
        <dbReference type="ARBA" id="ARBA00025707"/>
    </source>
</evidence>
<dbReference type="RefSeq" id="WP_320184544.1">
    <property type="nucleotide sequence ID" value="NZ_CP138332.1"/>
</dbReference>
<accession>A0ABW6BMW8</accession>
<evidence type="ECO:0000313" key="6">
    <source>
        <dbReference type="EMBL" id="MFD2969055.1"/>
    </source>
</evidence>